<reference evidence="2 3" key="1">
    <citation type="journal article" date="2010" name="Stand. Genomic Sci.">
        <title>Complete genome sequence of Vulcanisaeta distributa type strain (IC-017).</title>
        <authorList>
            <person name="Mavromatis K."/>
            <person name="Sikorski J."/>
            <person name="Pabst E."/>
            <person name="Teshima H."/>
            <person name="Lapidus A."/>
            <person name="Lucas S."/>
            <person name="Nolan M."/>
            <person name="Glavina Del Rio T."/>
            <person name="Cheng J.F."/>
            <person name="Bruce D."/>
            <person name="Goodwin L."/>
            <person name="Pitluck S."/>
            <person name="Liolios K."/>
            <person name="Ivanova N."/>
            <person name="Mikhailova N."/>
            <person name="Pati A."/>
            <person name="Chen A."/>
            <person name="Palaniappan K."/>
            <person name="Land M."/>
            <person name="Hauser L."/>
            <person name="Chang Y.J."/>
            <person name="Jeffries C.D."/>
            <person name="Rohde M."/>
            <person name="Spring S."/>
            <person name="Goker M."/>
            <person name="Wirth R."/>
            <person name="Woyke T."/>
            <person name="Bristow J."/>
            <person name="Eisen J.A."/>
            <person name="Markowitz V."/>
            <person name="Hugenholtz P."/>
            <person name="Klenk H.P."/>
            <person name="Kyrpides N.C."/>
        </authorList>
    </citation>
    <scope>NUCLEOTIDE SEQUENCE [LARGE SCALE GENOMIC DNA]</scope>
    <source>
        <strain evidence="3">DSM 14429 / JCM 11212 / NBRC 100878 / IC-017</strain>
    </source>
</reference>
<keyword evidence="1" id="KW-0812">Transmembrane</keyword>
<name>E1QQV5_VULDI</name>
<evidence type="ECO:0000313" key="2">
    <source>
        <dbReference type="EMBL" id="ADN50525.1"/>
    </source>
</evidence>
<evidence type="ECO:0000256" key="1">
    <source>
        <dbReference type="SAM" id="Phobius"/>
    </source>
</evidence>
<proteinExistence type="predicted"/>
<dbReference type="Proteomes" id="UP000006681">
    <property type="component" value="Chromosome"/>
</dbReference>
<feature type="transmembrane region" description="Helical" evidence="1">
    <location>
        <begin position="22"/>
        <end position="45"/>
    </location>
</feature>
<gene>
    <name evidence="2" type="ordered locus">Vdis_1137</name>
</gene>
<evidence type="ECO:0000313" key="3">
    <source>
        <dbReference type="Proteomes" id="UP000006681"/>
    </source>
</evidence>
<keyword evidence="1" id="KW-0472">Membrane</keyword>
<keyword evidence="1" id="KW-1133">Transmembrane helix</keyword>
<dbReference type="EMBL" id="CP002100">
    <property type="protein sequence ID" value="ADN50525.1"/>
    <property type="molecule type" value="Genomic_DNA"/>
</dbReference>
<dbReference type="KEGG" id="vdi:Vdis_1137"/>
<sequence length="50" mass="5476">MFLIDFIMPINVSLSFLCMGDVLSGLLLVDACVALVLAVCLFEYCSLIVF</sequence>
<dbReference type="HOGENOM" id="CLU_3113289_0_0_2"/>
<keyword evidence="3" id="KW-1185">Reference proteome</keyword>
<organism evidence="2 3">
    <name type="scientific">Vulcanisaeta distributa (strain DSM 14429 / JCM 11212 / NBRC 100878 / IC-017)</name>
    <dbReference type="NCBI Taxonomy" id="572478"/>
    <lineage>
        <taxon>Archaea</taxon>
        <taxon>Thermoproteota</taxon>
        <taxon>Thermoprotei</taxon>
        <taxon>Thermoproteales</taxon>
        <taxon>Thermoproteaceae</taxon>
        <taxon>Vulcanisaeta</taxon>
    </lineage>
</organism>
<reference evidence="3" key="2">
    <citation type="journal article" date="2010" name="Stand. Genomic Sci.">
        <title>Complete genome sequence of Vulcanisaeta distributa type strain (IC-017T).</title>
        <authorList>
            <person name="Mavromatis K."/>
            <person name="Sikorski J."/>
            <person name="Pabst E."/>
            <person name="Teshima H."/>
            <person name="Lapidus A."/>
            <person name="Lucas S."/>
            <person name="Nolan M."/>
            <person name="Glavina Del Rio T."/>
            <person name="Cheng J."/>
            <person name="Bruce D."/>
            <person name="Goodwin L."/>
            <person name="Pitluck S."/>
            <person name="Liolios K."/>
            <person name="Ivanova N."/>
            <person name="Mikhailova N."/>
            <person name="Pati A."/>
            <person name="Chen A."/>
            <person name="Palaniappan K."/>
            <person name="Land M."/>
            <person name="Hauser L."/>
            <person name="Chang Y."/>
            <person name="Jeffries C."/>
            <person name="Rohde M."/>
            <person name="Spring S."/>
            <person name="Goker M."/>
            <person name="Wirth R."/>
            <person name="Woyke T."/>
            <person name="Bristow J."/>
            <person name="Eisen J."/>
            <person name="Markowitz V."/>
            <person name="Hugenholtz P."/>
            <person name="Klenk H."/>
            <person name="Kyrpides N."/>
        </authorList>
    </citation>
    <scope>NUCLEOTIDE SEQUENCE [LARGE SCALE GENOMIC DNA]</scope>
    <source>
        <strain evidence="3">DSM 14429 / JCM 11212 / NBRC 100878 / IC-017</strain>
    </source>
</reference>
<dbReference type="AlphaFoldDB" id="E1QQV5"/>
<accession>E1QQV5</accession>
<protein>
    <submittedName>
        <fullName evidence="2">Uncharacterized protein</fullName>
    </submittedName>
</protein>